<dbReference type="GO" id="GO:0043565">
    <property type="term" value="F:sequence-specific DNA binding"/>
    <property type="evidence" value="ECO:0007669"/>
    <property type="project" value="InterPro"/>
</dbReference>
<evidence type="ECO:0000313" key="12">
    <source>
        <dbReference type="EnsemblPlants" id="Kaladp1016s0011.1.v1.1"/>
    </source>
</evidence>
<feature type="domain" description="WRKY" evidence="11">
    <location>
        <begin position="200"/>
        <end position="264"/>
    </location>
</feature>
<evidence type="ECO:0000256" key="10">
    <source>
        <dbReference type="SAM" id="MobiDB-lite"/>
    </source>
</evidence>
<comment type="subcellular location">
    <subcellularLocation>
        <location evidence="1">Nucleus</location>
    </subcellularLocation>
</comment>
<feature type="region of interest" description="Disordered" evidence="10">
    <location>
        <begin position="580"/>
        <end position="616"/>
    </location>
</feature>
<evidence type="ECO:0000256" key="9">
    <source>
        <dbReference type="ARBA" id="ARBA00061157"/>
    </source>
</evidence>
<evidence type="ECO:0000256" key="2">
    <source>
        <dbReference type="ARBA" id="ARBA00022723"/>
    </source>
</evidence>
<dbReference type="PANTHER" id="PTHR31221:SF126">
    <property type="entry name" value="WRKY DOMAIN-CONTAINING PROTEIN"/>
    <property type="match status" value="1"/>
</dbReference>
<comment type="similarity">
    <text evidence="9">Belongs to the WRKY group I family.</text>
</comment>
<evidence type="ECO:0000256" key="8">
    <source>
        <dbReference type="ARBA" id="ARBA00023242"/>
    </source>
</evidence>
<evidence type="ECO:0000259" key="11">
    <source>
        <dbReference type="PROSITE" id="PS50811"/>
    </source>
</evidence>
<proteinExistence type="inferred from homology"/>
<dbReference type="Gene3D" id="2.20.25.80">
    <property type="entry name" value="WRKY domain"/>
    <property type="match status" value="2"/>
</dbReference>
<feature type="compositionally biased region" description="Low complexity" evidence="10">
    <location>
        <begin position="457"/>
        <end position="468"/>
    </location>
</feature>
<dbReference type="FunFam" id="2.20.25.80:FF:000006">
    <property type="entry name" value="WRKY transcription factor"/>
    <property type="match status" value="1"/>
</dbReference>
<dbReference type="GO" id="GO:0046872">
    <property type="term" value="F:metal ion binding"/>
    <property type="evidence" value="ECO:0007669"/>
    <property type="project" value="UniProtKB-KW"/>
</dbReference>
<feature type="region of interest" description="Disordered" evidence="10">
    <location>
        <begin position="455"/>
        <end position="483"/>
    </location>
</feature>
<evidence type="ECO:0000256" key="7">
    <source>
        <dbReference type="ARBA" id="ARBA00023163"/>
    </source>
</evidence>
<keyword evidence="6" id="KW-0238">DNA-binding</keyword>
<dbReference type="Proteomes" id="UP000594263">
    <property type="component" value="Unplaced"/>
</dbReference>
<evidence type="ECO:0000256" key="5">
    <source>
        <dbReference type="ARBA" id="ARBA00023015"/>
    </source>
</evidence>
<dbReference type="SUPFAM" id="SSF118290">
    <property type="entry name" value="WRKY DNA-binding domain"/>
    <property type="match status" value="2"/>
</dbReference>
<dbReference type="InterPro" id="IPR044810">
    <property type="entry name" value="WRKY_plant"/>
</dbReference>
<keyword evidence="8" id="KW-0539">Nucleus</keyword>
<dbReference type="PROSITE" id="PS50811">
    <property type="entry name" value="WRKY"/>
    <property type="match status" value="2"/>
</dbReference>
<protein>
    <recommendedName>
        <fullName evidence="11">WRKY domain-containing protein</fullName>
    </recommendedName>
</protein>
<dbReference type="InterPro" id="IPR036576">
    <property type="entry name" value="WRKY_dom_sf"/>
</dbReference>
<dbReference type="Gramene" id="Kaladp1016s0011.1.v1.1">
    <property type="protein sequence ID" value="Kaladp1016s0011.1.v1.1"/>
    <property type="gene ID" value="Kaladp1016s0011.v1.1"/>
</dbReference>
<keyword evidence="3" id="KW-0677">Repeat</keyword>
<dbReference type="Pfam" id="PF03106">
    <property type="entry name" value="WRKY"/>
    <property type="match status" value="2"/>
</dbReference>
<feature type="compositionally biased region" description="Low complexity" evidence="10">
    <location>
        <begin position="15"/>
        <end position="24"/>
    </location>
</feature>
<feature type="domain" description="WRKY" evidence="11">
    <location>
        <begin position="391"/>
        <end position="456"/>
    </location>
</feature>
<dbReference type="FunFam" id="2.20.25.80:FF:000003">
    <property type="entry name" value="WRKY transcription factor 57"/>
    <property type="match status" value="1"/>
</dbReference>
<name>A0A7N0VIW2_KALFE</name>
<sequence>MEPPDEYAAEEWNPAAAGSSSSSAPRMNPDPLIDPAVMMIPNSQPSPTTGSYYSPPFNQDLSFLTNSMAAPTAAGGYCDSLPFFHGSEHPAGEVNNLHYFKHLETQDLDGGFLNLPSQQLPIEFELPVLSNEFIASASIRNDYIDVDFLSPADLSNAHTTLPPSQPNDHITSQRNDHMYIDGAADHVMEEEKRASSPPMGGMRTTEDGYNWRKYGQKQVKGSEFPRSYYKCTHPNCEMRKQVERTHDGQITEIVYKGNHNHPQPMPNRRLTPDSAFAQNEMDAGEGCGGGTSRGKNEGLDRALSEPILTELSPTGREKRFSAFDSSEAAELASPLHNHAAEDDEAVEENMADANEVHNDATDLRRAEDCMVEPSMSSRGVREQKIVVEIETEVDILDDGYRWRKYGQKVVKGNPNPRSYYKCTTPGCLVRKHVERAPDDNKCVVTTYEGKHNHEVPAAKNSSNASPNAGHLSSAHPVGQPSHMPLAGSAAITMPAQAQFQPPPFESKPYMGNGFSAHSLPGNFGNDVSFGASSMYPMLYGSFGLAASYPNIQRAGLSISRSPILDSAAANPMTLHYGFDNHRGGGVIQTAHPGDENDPTRRGPKQDEANDEPADDS</sequence>
<dbReference type="PANTHER" id="PTHR31221">
    <property type="entry name" value="WRKY TRANSCRIPTION FACTOR PROTEIN 1-RELATED"/>
    <property type="match status" value="1"/>
</dbReference>
<organism evidence="12 13">
    <name type="scientific">Kalanchoe fedtschenkoi</name>
    <name type="common">Lavender scallops</name>
    <name type="synonym">South American air plant</name>
    <dbReference type="NCBI Taxonomy" id="63787"/>
    <lineage>
        <taxon>Eukaryota</taxon>
        <taxon>Viridiplantae</taxon>
        <taxon>Streptophyta</taxon>
        <taxon>Embryophyta</taxon>
        <taxon>Tracheophyta</taxon>
        <taxon>Spermatophyta</taxon>
        <taxon>Magnoliopsida</taxon>
        <taxon>eudicotyledons</taxon>
        <taxon>Gunneridae</taxon>
        <taxon>Pentapetalae</taxon>
        <taxon>Saxifragales</taxon>
        <taxon>Crassulaceae</taxon>
        <taxon>Kalanchoe</taxon>
    </lineage>
</organism>
<keyword evidence="5" id="KW-0805">Transcription regulation</keyword>
<feature type="compositionally biased region" description="Basic and acidic residues" evidence="10">
    <location>
        <begin position="592"/>
        <end position="607"/>
    </location>
</feature>
<evidence type="ECO:0000256" key="6">
    <source>
        <dbReference type="ARBA" id="ARBA00023125"/>
    </source>
</evidence>
<accession>A0A7N0VIW2</accession>
<keyword evidence="4" id="KW-0862">Zinc</keyword>
<evidence type="ECO:0000256" key="4">
    <source>
        <dbReference type="ARBA" id="ARBA00022833"/>
    </source>
</evidence>
<evidence type="ECO:0000313" key="13">
    <source>
        <dbReference type="Proteomes" id="UP000594263"/>
    </source>
</evidence>
<dbReference type="GO" id="GO:0005634">
    <property type="term" value="C:nucleus"/>
    <property type="evidence" value="ECO:0007669"/>
    <property type="project" value="UniProtKB-SubCell"/>
</dbReference>
<dbReference type="GO" id="GO:0003700">
    <property type="term" value="F:DNA-binding transcription factor activity"/>
    <property type="evidence" value="ECO:0007669"/>
    <property type="project" value="InterPro"/>
</dbReference>
<feature type="region of interest" description="Disordered" evidence="10">
    <location>
        <begin position="1"/>
        <end position="41"/>
    </location>
</feature>
<dbReference type="SMART" id="SM00774">
    <property type="entry name" value="WRKY"/>
    <property type="match status" value="2"/>
</dbReference>
<dbReference type="EnsemblPlants" id="Kaladp1016s0011.1.v1.1">
    <property type="protein sequence ID" value="Kaladp1016s0011.1.v1.1"/>
    <property type="gene ID" value="Kaladp1016s0011.v1.1"/>
</dbReference>
<keyword evidence="2" id="KW-0479">Metal-binding</keyword>
<dbReference type="AlphaFoldDB" id="A0A7N0VIW2"/>
<reference evidence="12" key="1">
    <citation type="submission" date="2021-01" db="UniProtKB">
        <authorList>
            <consortium name="EnsemblPlants"/>
        </authorList>
    </citation>
    <scope>IDENTIFICATION</scope>
</reference>
<keyword evidence="7" id="KW-0804">Transcription</keyword>
<dbReference type="InterPro" id="IPR003657">
    <property type="entry name" value="WRKY_dom"/>
</dbReference>
<evidence type="ECO:0000256" key="3">
    <source>
        <dbReference type="ARBA" id="ARBA00022737"/>
    </source>
</evidence>
<keyword evidence="13" id="KW-1185">Reference proteome</keyword>
<evidence type="ECO:0000256" key="1">
    <source>
        <dbReference type="ARBA" id="ARBA00004123"/>
    </source>
</evidence>